<feature type="region of interest" description="Disordered" evidence="1">
    <location>
        <begin position="146"/>
        <end position="192"/>
    </location>
</feature>
<comment type="caution">
    <text evidence="3">The sequence shown here is derived from an EMBL/GenBank/DDBJ whole genome shotgun (WGS) entry which is preliminary data.</text>
</comment>
<evidence type="ECO:0000313" key="4">
    <source>
        <dbReference type="Proteomes" id="UP001156940"/>
    </source>
</evidence>
<dbReference type="EMBL" id="JARXRM010000035">
    <property type="protein sequence ID" value="MDH5823740.1"/>
    <property type="molecule type" value="Genomic_DNA"/>
</dbReference>
<keyword evidence="2" id="KW-0812">Transmembrane</keyword>
<evidence type="ECO:0000256" key="1">
    <source>
        <dbReference type="SAM" id="MobiDB-lite"/>
    </source>
</evidence>
<organism evidence="3 4">
    <name type="scientific">Luteimonas endophytica</name>
    <dbReference type="NCBI Taxonomy" id="3042023"/>
    <lineage>
        <taxon>Bacteria</taxon>
        <taxon>Pseudomonadati</taxon>
        <taxon>Pseudomonadota</taxon>
        <taxon>Gammaproteobacteria</taxon>
        <taxon>Lysobacterales</taxon>
        <taxon>Lysobacteraceae</taxon>
        <taxon>Luteimonas</taxon>
    </lineage>
</organism>
<dbReference type="Proteomes" id="UP001156940">
    <property type="component" value="Unassembled WGS sequence"/>
</dbReference>
<accession>A0ABT6JA87</accession>
<keyword evidence="4" id="KW-1185">Reference proteome</keyword>
<dbReference type="RefSeq" id="WP_280574991.1">
    <property type="nucleotide sequence ID" value="NZ_JARXRM010000035.1"/>
</dbReference>
<keyword evidence="2" id="KW-1133">Transmembrane helix</keyword>
<gene>
    <name evidence="3" type="ORF">QFW77_12155</name>
</gene>
<proteinExistence type="predicted"/>
<evidence type="ECO:0000313" key="3">
    <source>
        <dbReference type="EMBL" id="MDH5823740.1"/>
    </source>
</evidence>
<name>A0ABT6JA87_9GAMM</name>
<reference evidence="3 4" key="1">
    <citation type="submission" date="2023-04" db="EMBL/GenBank/DDBJ databases">
        <title>Luteimonas endophyticus RD2P54.</title>
        <authorList>
            <person name="Sun J.-Q."/>
        </authorList>
    </citation>
    <scope>NUCLEOTIDE SEQUENCE [LARGE SCALE GENOMIC DNA]</scope>
    <source>
        <strain evidence="3 4">RD2P54</strain>
    </source>
</reference>
<evidence type="ECO:0000256" key="2">
    <source>
        <dbReference type="SAM" id="Phobius"/>
    </source>
</evidence>
<feature type="region of interest" description="Disordered" evidence="1">
    <location>
        <begin position="1"/>
        <end position="41"/>
    </location>
</feature>
<feature type="transmembrane region" description="Helical" evidence="2">
    <location>
        <begin position="49"/>
        <end position="70"/>
    </location>
</feature>
<keyword evidence="2" id="KW-0472">Membrane</keyword>
<sequence>MSTGEFKRPSLVAGTDRRPADARPPGRILADMENRKPPKAAALPSRRPWLWVVMLAGAILVILLVLQIPARLGAPTAGDSAPGRETVGQSAPETQAPAVDRAGTIERREAALIVDERANDGRTRDEAAGDAAAAESRAALAGIAAVESPDGGTTAERPSAVDAGAAPRRSQPGSARVQNTGGGAARTAAAQPSAETDLISTLLRIIQQDPPAGSQHESMDALVAQVQAQDQRDQAETTQALASLGGGREAPEQPARSPVVQDKLRACPKANTLAGIECRSRVCAQHAGEDAACPTR</sequence>
<feature type="region of interest" description="Disordered" evidence="1">
    <location>
        <begin position="75"/>
        <end position="104"/>
    </location>
</feature>
<protein>
    <submittedName>
        <fullName evidence="3">Uncharacterized protein</fullName>
    </submittedName>
</protein>